<name>A0A8S5PGR5_9CAUD</name>
<organism evidence="2">
    <name type="scientific">Podoviridae sp. ctWeH21</name>
    <dbReference type="NCBI Taxonomy" id="2825255"/>
    <lineage>
        <taxon>Viruses</taxon>
        <taxon>Duplodnaviria</taxon>
        <taxon>Heunggongvirae</taxon>
        <taxon>Uroviricota</taxon>
        <taxon>Caudoviricetes</taxon>
    </lineage>
</organism>
<protein>
    <submittedName>
        <fullName evidence="2">Uncharacterized protein</fullName>
    </submittedName>
</protein>
<keyword evidence="1" id="KW-0812">Transmembrane</keyword>
<evidence type="ECO:0000256" key="1">
    <source>
        <dbReference type="SAM" id="Phobius"/>
    </source>
</evidence>
<accession>A0A8S5PGR5</accession>
<keyword evidence="1" id="KW-1133">Transmembrane helix</keyword>
<proteinExistence type="predicted"/>
<evidence type="ECO:0000313" key="2">
    <source>
        <dbReference type="EMBL" id="DAE05856.1"/>
    </source>
</evidence>
<dbReference type="EMBL" id="BK015419">
    <property type="protein sequence ID" value="DAE05856.1"/>
    <property type="molecule type" value="Genomic_DNA"/>
</dbReference>
<keyword evidence="1" id="KW-0472">Membrane</keyword>
<sequence>MKRRISSTSQCRIIHRSLIVRVEISLLFLSRLIVPLEILCFLVRVYQFSFDFSKVSQNGV</sequence>
<feature type="transmembrane region" description="Helical" evidence="1">
    <location>
        <begin position="20"/>
        <end position="46"/>
    </location>
</feature>
<reference evidence="2" key="1">
    <citation type="journal article" date="2021" name="Proc. Natl. Acad. Sci. U.S.A.">
        <title>A Catalog of Tens of Thousands of Viruses from Human Metagenomes Reveals Hidden Associations with Chronic Diseases.</title>
        <authorList>
            <person name="Tisza M.J."/>
            <person name="Buck C.B."/>
        </authorList>
    </citation>
    <scope>NUCLEOTIDE SEQUENCE</scope>
    <source>
        <strain evidence="2">CtWeH21</strain>
    </source>
</reference>